<dbReference type="Pfam" id="PF02775">
    <property type="entry name" value="TPP_enzyme_C"/>
    <property type="match status" value="1"/>
</dbReference>
<dbReference type="InterPro" id="IPR051479">
    <property type="entry name" value="PorB-like"/>
</dbReference>
<dbReference type="EMBL" id="FUZT01000001">
    <property type="protein sequence ID" value="SKC36042.1"/>
    <property type="molecule type" value="Genomic_DNA"/>
</dbReference>
<dbReference type="GO" id="GO:0030976">
    <property type="term" value="F:thiamine pyrophosphate binding"/>
    <property type="evidence" value="ECO:0007669"/>
    <property type="project" value="InterPro"/>
</dbReference>
<evidence type="ECO:0000256" key="1">
    <source>
        <dbReference type="ARBA" id="ARBA00023002"/>
    </source>
</evidence>
<sequence>MNIIDKLGAMEDVVSPGISACVGCNVELTLRTCMKVLGTNTIYAIPPGCMGGVGVVGWDKKSGSKIPVFFPLLDNVASMLAGIKMHYEKVGRKVNVVAFAGDGATTDAGMQCLSGAAERGDKLIYICYDNEGYMNTGYQRSSATTKYSWTTTTPVSEEGRGGKRQHKKDFPMIMAMHDIPYMATCSPAFIPDMVTKVEKAMEASERGLAYIHVYNPCLTGWGIKPNMSIEVSRLAVETNFFPLYEVINGKFVINKEYKKPKPLMEYLKHIKKFKHIDEDEISDIQKLVDNKWQRLKQLSTL</sequence>
<dbReference type="Gene3D" id="3.40.50.970">
    <property type="match status" value="1"/>
</dbReference>
<evidence type="ECO:0000259" key="2">
    <source>
        <dbReference type="Pfam" id="PF02775"/>
    </source>
</evidence>
<dbReference type="PANTHER" id="PTHR42897">
    <property type="entry name" value="PYRUVATE SYNTHASE SUBUNIT PORB"/>
    <property type="match status" value="1"/>
</dbReference>
<keyword evidence="3" id="KW-0670">Pyruvate</keyword>
<keyword evidence="1" id="KW-0560">Oxidoreductase</keyword>
<keyword evidence="4" id="KW-1185">Reference proteome</keyword>
<organism evidence="3 4">
    <name type="scientific">Maledivibacter halophilus</name>
    <dbReference type="NCBI Taxonomy" id="36842"/>
    <lineage>
        <taxon>Bacteria</taxon>
        <taxon>Bacillati</taxon>
        <taxon>Bacillota</taxon>
        <taxon>Clostridia</taxon>
        <taxon>Peptostreptococcales</taxon>
        <taxon>Caminicellaceae</taxon>
        <taxon>Maledivibacter</taxon>
    </lineage>
</organism>
<dbReference type="OrthoDB" id="9794954at2"/>
<gene>
    <name evidence="3" type="ORF">SAMN02194393_00109</name>
</gene>
<dbReference type="AlphaFoldDB" id="A0A1T5IAS3"/>
<feature type="domain" description="Thiamine pyrophosphate enzyme TPP-binding" evidence="2">
    <location>
        <begin position="78"/>
        <end position="213"/>
    </location>
</feature>
<dbReference type="SUPFAM" id="SSF52518">
    <property type="entry name" value="Thiamin diphosphate-binding fold (THDP-binding)"/>
    <property type="match status" value="1"/>
</dbReference>
<dbReference type="GO" id="GO:0016491">
    <property type="term" value="F:oxidoreductase activity"/>
    <property type="evidence" value="ECO:0007669"/>
    <property type="project" value="UniProtKB-KW"/>
</dbReference>
<dbReference type="PANTHER" id="PTHR42897:SF1">
    <property type="entry name" value="2-OXOACID OXIDOREDUCTASE (FERREDOXIN)"/>
    <property type="match status" value="1"/>
</dbReference>
<proteinExistence type="predicted"/>
<dbReference type="STRING" id="36842.SAMN02194393_00109"/>
<evidence type="ECO:0000313" key="4">
    <source>
        <dbReference type="Proteomes" id="UP000190285"/>
    </source>
</evidence>
<evidence type="ECO:0000313" key="3">
    <source>
        <dbReference type="EMBL" id="SKC36042.1"/>
    </source>
</evidence>
<dbReference type="InterPro" id="IPR011766">
    <property type="entry name" value="TPP_enzyme_TPP-bd"/>
</dbReference>
<dbReference type="Proteomes" id="UP000190285">
    <property type="component" value="Unassembled WGS sequence"/>
</dbReference>
<reference evidence="3 4" key="1">
    <citation type="submission" date="2017-02" db="EMBL/GenBank/DDBJ databases">
        <authorList>
            <person name="Peterson S.W."/>
        </authorList>
    </citation>
    <scope>NUCLEOTIDE SEQUENCE [LARGE SCALE GENOMIC DNA]</scope>
    <source>
        <strain evidence="3 4">M1</strain>
    </source>
</reference>
<accession>A0A1T5IAS3</accession>
<dbReference type="InterPro" id="IPR029061">
    <property type="entry name" value="THDP-binding"/>
</dbReference>
<protein>
    <submittedName>
        <fullName evidence="3">Pyruvate ferredoxin oxidoreductase beta subunit</fullName>
    </submittedName>
</protein>
<dbReference type="RefSeq" id="WP_079488544.1">
    <property type="nucleotide sequence ID" value="NZ_FUZT01000001.1"/>
</dbReference>
<name>A0A1T5IAS3_9FIRM</name>